<organism evidence="2 3">
    <name type="scientific">Aspergillus niger ATCC 13496</name>
    <dbReference type="NCBI Taxonomy" id="1353008"/>
    <lineage>
        <taxon>Eukaryota</taxon>
        <taxon>Fungi</taxon>
        <taxon>Dikarya</taxon>
        <taxon>Ascomycota</taxon>
        <taxon>Pezizomycotina</taxon>
        <taxon>Eurotiomycetes</taxon>
        <taxon>Eurotiomycetidae</taxon>
        <taxon>Eurotiales</taxon>
        <taxon>Aspergillaceae</taxon>
        <taxon>Aspergillus</taxon>
        <taxon>Aspergillus subgen. Circumdati</taxon>
    </lineage>
</organism>
<sequence>MATEPEGRGRKRDWRKRRRSGSIGGRNGGKRKEKTEEKRKRRGNNGWDMRILQVLDQQDRRRGGQRRVRGLTGPDWEVVLVLPVWPRIMSSLLSLIRVVRVKPLARFGNGKKEAFPCWL</sequence>
<name>A0A370BJK3_ASPNG</name>
<feature type="compositionally biased region" description="Basic residues" evidence="1">
    <location>
        <begin position="9"/>
        <end position="20"/>
    </location>
</feature>
<dbReference type="VEuPathDB" id="FungiDB:M747DRAFT_131270"/>
<feature type="region of interest" description="Disordered" evidence="1">
    <location>
        <begin position="1"/>
        <end position="48"/>
    </location>
</feature>
<evidence type="ECO:0000313" key="3">
    <source>
        <dbReference type="Proteomes" id="UP000253845"/>
    </source>
</evidence>
<dbReference type="Proteomes" id="UP000253845">
    <property type="component" value="Unassembled WGS sequence"/>
</dbReference>
<gene>
    <name evidence="2" type="ORF">M747DRAFT_131270</name>
</gene>
<dbReference type="AlphaFoldDB" id="A0A370BJK3"/>
<evidence type="ECO:0000256" key="1">
    <source>
        <dbReference type="SAM" id="MobiDB-lite"/>
    </source>
</evidence>
<proteinExistence type="predicted"/>
<accession>A0A370BJK3</accession>
<dbReference type="EMBL" id="KZ851947">
    <property type="protein sequence ID" value="RDH15627.1"/>
    <property type="molecule type" value="Genomic_DNA"/>
</dbReference>
<protein>
    <submittedName>
        <fullName evidence="2">Uncharacterized protein</fullName>
    </submittedName>
</protein>
<evidence type="ECO:0000313" key="2">
    <source>
        <dbReference type="EMBL" id="RDH15627.1"/>
    </source>
</evidence>
<reference evidence="2 3" key="1">
    <citation type="submission" date="2018-07" db="EMBL/GenBank/DDBJ databases">
        <title>Section-level genome sequencing of Aspergillus section Nigri to investigate inter- and intra-species variation.</title>
        <authorList>
            <consortium name="DOE Joint Genome Institute"/>
            <person name="Vesth T.C."/>
            <person name="Nybo J.L."/>
            <person name="Theobald S."/>
            <person name="Frisvad J.C."/>
            <person name="Larsen T.O."/>
            <person name="Nielsen K.F."/>
            <person name="Hoof J.B."/>
            <person name="Brandl J."/>
            <person name="Salamov A."/>
            <person name="Riley R."/>
            <person name="Gladden J.M."/>
            <person name="Phatale P."/>
            <person name="Nielsen M.T."/>
            <person name="Lyhne E.K."/>
            <person name="Kogle M.E."/>
            <person name="Strasser K."/>
            <person name="McDonnell E."/>
            <person name="Barry K."/>
            <person name="Clum A."/>
            <person name="Chen C."/>
            <person name="Nolan M."/>
            <person name="Sandor L."/>
            <person name="Kuo A."/>
            <person name="Lipzen A."/>
            <person name="Hainaut M."/>
            <person name="Drula E."/>
            <person name="Tsang A."/>
            <person name="Magnuson J.K."/>
            <person name="Henrissat B."/>
            <person name="Wiebenga A."/>
            <person name="Simmons B.A."/>
            <person name="Makela M.R."/>
            <person name="De vries R.P."/>
            <person name="Grigoriev I.V."/>
            <person name="Mortensen U.H."/>
            <person name="Baker S.E."/>
            <person name="Andersen M.R."/>
        </authorList>
    </citation>
    <scope>NUCLEOTIDE SEQUENCE [LARGE SCALE GENOMIC DNA]</scope>
    <source>
        <strain evidence="2 3">ATCC 13496</strain>
    </source>
</reference>